<dbReference type="Gene3D" id="2.70.50.70">
    <property type="match status" value="1"/>
</dbReference>
<keyword evidence="6" id="KW-0136">Cellulose degradation</keyword>
<evidence type="ECO:0000256" key="17">
    <source>
        <dbReference type="SAM" id="SignalP"/>
    </source>
</evidence>
<dbReference type="AlphaFoldDB" id="A0AA40K5H1"/>
<evidence type="ECO:0000256" key="8">
    <source>
        <dbReference type="ARBA" id="ARBA00023008"/>
    </source>
</evidence>
<keyword evidence="10" id="KW-1015">Disulfide bond</keyword>
<comment type="caution">
    <text evidence="19">The sequence shown here is derived from an EMBL/GenBank/DDBJ whole genome shotgun (WGS) entry which is preliminary data.</text>
</comment>
<evidence type="ECO:0000313" key="20">
    <source>
        <dbReference type="Proteomes" id="UP001172155"/>
    </source>
</evidence>
<dbReference type="GO" id="GO:0030245">
    <property type="term" value="P:cellulose catabolic process"/>
    <property type="evidence" value="ECO:0007669"/>
    <property type="project" value="UniProtKB-KW"/>
</dbReference>
<evidence type="ECO:0000256" key="14">
    <source>
        <dbReference type="ARBA" id="ARBA00045077"/>
    </source>
</evidence>
<proteinExistence type="inferred from homology"/>
<feature type="signal peptide" evidence="17">
    <location>
        <begin position="1"/>
        <end position="16"/>
    </location>
</feature>
<dbReference type="GO" id="GO:0016787">
    <property type="term" value="F:hydrolase activity"/>
    <property type="evidence" value="ECO:0007669"/>
    <property type="project" value="UniProtKB-KW"/>
</dbReference>
<evidence type="ECO:0000313" key="19">
    <source>
        <dbReference type="EMBL" id="KAK0746684.1"/>
    </source>
</evidence>
<sequence>MRSTLPLLGLATFTTAHTVFSNLYINGVNQGDGTCIRMPKDPQTASHWIEDPYSSPDMACGRDGATPVAFTCPAPAGSSLTLEFRISPDLSPTNPPPSRKSTDLGPLDPSHKGPLAVYLKPLASASSPATGPGWFKIWHAGLDPSSGTFATSKLIAQGGLLSVALPGDLPTGLYLVRPEVLALHTVEGGRVQPQFYAGCAQIYVKNDGAAALRVPGDKGVSIPGHVRPDDAGVNFNIYEEKLVGGRYVVPGPGVFFPGTPGGVVGAKEVGAPYRADGKTCLIKNANWCGVEVPRWTTEEGCWASVKQCWEQAEACYKEMGPVGGANCDVWGESKCKAMGEEECRVGEGERAGKTWEGPRKRVLTEVFLDERGAPPVGNVDEGGVKTGSVAGGAKPVVSAAPTMGFVTSVVPVATPGITDVPAVEETTSHTTNTSTKTTTVTVPGGDAAPTAVKAAPARPTGVFVPGGLPHKALATGTPSKPCGKGKGKGKFGGQGRFRRAA</sequence>
<keyword evidence="12" id="KW-0624">Polysaccharide degradation</keyword>
<evidence type="ECO:0000256" key="13">
    <source>
        <dbReference type="ARBA" id="ARBA00044502"/>
    </source>
</evidence>
<dbReference type="GO" id="GO:0004497">
    <property type="term" value="F:monooxygenase activity"/>
    <property type="evidence" value="ECO:0007669"/>
    <property type="project" value="UniProtKB-KW"/>
</dbReference>
<dbReference type="Proteomes" id="UP001172155">
    <property type="component" value="Unassembled WGS sequence"/>
</dbReference>
<feature type="domain" description="Auxiliary Activity family 9 catalytic" evidence="18">
    <location>
        <begin position="17"/>
        <end position="240"/>
    </location>
</feature>
<evidence type="ECO:0000256" key="11">
    <source>
        <dbReference type="ARBA" id="ARBA00023277"/>
    </source>
</evidence>
<gene>
    <name evidence="19" type="ORF">B0T18DRAFT_391084</name>
</gene>
<keyword evidence="3" id="KW-0964">Secreted</keyword>
<dbReference type="EMBL" id="JAUKUD010000004">
    <property type="protein sequence ID" value="KAK0746684.1"/>
    <property type="molecule type" value="Genomic_DNA"/>
</dbReference>
<evidence type="ECO:0000256" key="10">
    <source>
        <dbReference type="ARBA" id="ARBA00023157"/>
    </source>
</evidence>
<evidence type="ECO:0000256" key="1">
    <source>
        <dbReference type="ARBA" id="ARBA00001973"/>
    </source>
</evidence>
<dbReference type="PANTHER" id="PTHR33353:SF32">
    <property type="entry name" value="ENDO-BETA-1,4-GLUCANASE D"/>
    <property type="match status" value="1"/>
</dbReference>
<dbReference type="GO" id="GO:0046872">
    <property type="term" value="F:metal ion binding"/>
    <property type="evidence" value="ECO:0007669"/>
    <property type="project" value="UniProtKB-KW"/>
</dbReference>
<name>A0AA40K5H1_9PEZI</name>
<dbReference type="GO" id="GO:0005576">
    <property type="term" value="C:extracellular region"/>
    <property type="evidence" value="ECO:0007669"/>
    <property type="project" value="UniProtKB-SubCell"/>
</dbReference>
<keyword evidence="20" id="KW-1185">Reference proteome</keyword>
<dbReference type="InterPro" id="IPR005103">
    <property type="entry name" value="AA9_LPMO"/>
</dbReference>
<dbReference type="Pfam" id="PF03443">
    <property type="entry name" value="AA9"/>
    <property type="match status" value="1"/>
</dbReference>
<evidence type="ECO:0000256" key="15">
    <source>
        <dbReference type="ARBA" id="ARBA00047174"/>
    </source>
</evidence>
<evidence type="ECO:0000256" key="9">
    <source>
        <dbReference type="ARBA" id="ARBA00023033"/>
    </source>
</evidence>
<comment type="cofactor">
    <cofactor evidence="1">
        <name>Cu(2+)</name>
        <dbReference type="ChEBI" id="CHEBI:29036"/>
    </cofactor>
</comment>
<dbReference type="PANTHER" id="PTHR33353">
    <property type="entry name" value="PUTATIVE (AFU_ORTHOLOGUE AFUA_1G12560)-RELATED"/>
    <property type="match status" value="1"/>
</dbReference>
<comment type="subcellular location">
    <subcellularLocation>
        <location evidence="2">Secreted</location>
    </subcellularLocation>
</comment>
<evidence type="ECO:0000256" key="5">
    <source>
        <dbReference type="ARBA" id="ARBA00022729"/>
    </source>
</evidence>
<evidence type="ECO:0000256" key="3">
    <source>
        <dbReference type="ARBA" id="ARBA00022525"/>
    </source>
</evidence>
<feature type="region of interest" description="Disordered" evidence="16">
    <location>
        <begin position="86"/>
        <end position="107"/>
    </location>
</feature>
<dbReference type="InterPro" id="IPR049892">
    <property type="entry name" value="AA9"/>
</dbReference>
<accession>A0AA40K5H1</accession>
<comment type="catalytic activity">
    <reaction evidence="14">
        <text>[(1-&gt;4)-beta-D-glucosyl]n+m + reduced acceptor + O2 = 4-dehydro-beta-D-glucosyl-[(1-&gt;4)-beta-D-glucosyl]n-1 + [(1-&gt;4)-beta-D-glucosyl]m + acceptor + H2O.</text>
        <dbReference type="EC" id="1.14.99.56"/>
    </reaction>
</comment>
<feature type="compositionally biased region" description="Low complexity" evidence="16">
    <location>
        <begin position="428"/>
        <end position="452"/>
    </location>
</feature>
<keyword evidence="7" id="KW-0560">Oxidoreductase</keyword>
<keyword evidence="8" id="KW-0186">Copper</keyword>
<keyword evidence="4" id="KW-0479">Metal-binding</keyword>
<keyword evidence="19" id="KW-0378">Hydrolase</keyword>
<feature type="region of interest" description="Disordered" evidence="16">
    <location>
        <begin position="425"/>
        <end position="452"/>
    </location>
</feature>
<evidence type="ECO:0000256" key="6">
    <source>
        <dbReference type="ARBA" id="ARBA00023001"/>
    </source>
</evidence>
<organism evidence="19 20">
    <name type="scientific">Schizothecium vesticola</name>
    <dbReference type="NCBI Taxonomy" id="314040"/>
    <lineage>
        <taxon>Eukaryota</taxon>
        <taxon>Fungi</taxon>
        <taxon>Dikarya</taxon>
        <taxon>Ascomycota</taxon>
        <taxon>Pezizomycotina</taxon>
        <taxon>Sordariomycetes</taxon>
        <taxon>Sordariomycetidae</taxon>
        <taxon>Sordariales</taxon>
        <taxon>Schizotheciaceae</taxon>
        <taxon>Schizothecium</taxon>
    </lineage>
</organism>
<evidence type="ECO:0000256" key="16">
    <source>
        <dbReference type="SAM" id="MobiDB-lite"/>
    </source>
</evidence>
<dbReference type="CDD" id="cd21175">
    <property type="entry name" value="LPMO_AA9"/>
    <property type="match status" value="1"/>
</dbReference>
<reference evidence="19" key="1">
    <citation type="submission" date="2023-06" db="EMBL/GenBank/DDBJ databases">
        <title>Genome-scale phylogeny and comparative genomics of the fungal order Sordariales.</title>
        <authorList>
            <consortium name="Lawrence Berkeley National Laboratory"/>
            <person name="Hensen N."/>
            <person name="Bonometti L."/>
            <person name="Westerberg I."/>
            <person name="Brannstrom I.O."/>
            <person name="Guillou S."/>
            <person name="Cros-Aarteil S."/>
            <person name="Calhoun S."/>
            <person name="Haridas S."/>
            <person name="Kuo A."/>
            <person name="Mondo S."/>
            <person name="Pangilinan J."/>
            <person name="Riley R."/>
            <person name="LaButti K."/>
            <person name="Andreopoulos B."/>
            <person name="Lipzen A."/>
            <person name="Chen C."/>
            <person name="Yanf M."/>
            <person name="Daum C."/>
            <person name="Ng V."/>
            <person name="Clum A."/>
            <person name="Steindorff A."/>
            <person name="Ohm R."/>
            <person name="Martin F."/>
            <person name="Silar P."/>
            <person name="Natvig D."/>
            <person name="Lalanne C."/>
            <person name="Gautier V."/>
            <person name="Ament-velasquez S.L."/>
            <person name="Kruys A."/>
            <person name="Hutchinson M.I."/>
            <person name="Powell A.J."/>
            <person name="Barry K."/>
            <person name="Miller A.N."/>
            <person name="Grigoriev I.V."/>
            <person name="Debuchy R."/>
            <person name="Gladieux P."/>
            <person name="Thoren M.H."/>
            <person name="Johannesson H."/>
        </authorList>
    </citation>
    <scope>NUCLEOTIDE SEQUENCE</scope>
    <source>
        <strain evidence="19">SMH3187-1</strain>
    </source>
</reference>
<dbReference type="EC" id="1.14.99.56" evidence="15"/>
<feature type="region of interest" description="Disordered" evidence="16">
    <location>
        <begin position="473"/>
        <end position="501"/>
    </location>
</feature>
<evidence type="ECO:0000256" key="4">
    <source>
        <dbReference type="ARBA" id="ARBA00022723"/>
    </source>
</evidence>
<keyword evidence="11" id="KW-0119">Carbohydrate metabolism</keyword>
<protein>
    <recommendedName>
        <fullName evidence="15">lytic cellulose monooxygenase (C4-dehydrogenating)</fullName>
        <ecNumber evidence="15">1.14.99.56</ecNumber>
    </recommendedName>
</protein>
<evidence type="ECO:0000256" key="7">
    <source>
        <dbReference type="ARBA" id="ARBA00023002"/>
    </source>
</evidence>
<evidence type="ECO:0000256" key="12">
    <source>
        <dbReference type="ARBA" id="ARBA00023326"/>
    </source>
</evidence>
<comment type="similarity">
    <text evidence="13">Belongs to the polysaccharide monooxygenase AA9 family.</text>
</comment>
<keyword evidence="9" id="KW-0503">Monooxygenase</keyword>
<evidence type="ECO:0000259" key="18">
    <source>
        <dbReference type="Pfam" id="PF03443"/>
    </source>
</evidence>
<keyword evidence="5 17" id="KW-0732">Signal</keyword>
<feature type="chain" id="PRO_5041332508" description="lytic cellulose monooxygenase (C4-dehydrogenating)" evidence="17">
    <location>
        <begin position="17"/>
        <end position="501"/>
    </location>
</feature>
<evidence type="ECO:0000256" key="2">
    <source>
        <dbReference type="ARBA" id="ARBA00004613"/>
    </source>
</evidence>